<evidence type="ECO:0000313" key="2">
    <source>
        <dbReference type="EMBL" id="GAA0311795.1"/>
    </source>
</evidence>
<dbReference type="PROSITE" id="PS51257">
    <property type="entry name" value="PROKAR_LIPOPROTEIN"/>
    <property type="match status" value="1"/>
</dbReference>
<proteinExistence type="predicted"/>
<evidence type="ECO:0008006" key="4">
    <source>
        <dbReference type="Google" id="ProtNLM"/>
    </source>
</evidence>
<comment type="caution">
    <text evidence="2">The sequence shown here is derived from an EMBL/GenBank/DDBJ whole genome shotgun (WGS) entry which is preliminary data.</text>
</comment>
<dbReference type="Proteomes" id="UP001501787">
    <property type="component" value="Unassembled WGS sequence"/>
</dbReference>
<feature type="signal peptide" evidence="1">
    <location>
        <begin position="1"/>
        <end position="20"/>
    </location>
</feature>
<evidence type="ECO:0000313" key="3">
    <source>
        <dbReference type="Proteomes" id="UP001501787"/>
    </source>
</evidence>
<name>A0ABP3F9H7_9GAMM</name>
<accession>A0ABP3F9H7</accession>
<organism evidence="2 3">
    <name type="scientific">Psychrobacter aestuarii</name>
    <dbReference type="NCBI Taxonomy" id="556327"/>
    <lineage>
        <taxon>Bacteria</taxon>
        <taxon>Pseudomonadati</taxon>
        <taxon>Pseudomonadota</taxon>
        <taxon>Gammaproteobacteria</taxon>
        <taxon>Moraxellales</taxon>
        <taxon>Moraxellaceae</taxon>
        <taxon>Psychrobacter</taxon>
    </lineage>
</organism>
<sequence>MKTKKDISISLLISTLTISACQPINDAQTQSQPSNTDTAANTKTIVSTTTQDNNHPPVYVTALDVSSNEGNAAASEGVLNIQHGCLYVDDMLVIIASPYIRWTDAPFTITDGDRVAVRLGERVVVGGSSTTYQNILTFDTPWQQPPKTKCVAERAWLANSIEPA</sequence>
<evidence type="ECO:0000256" key="1">
    <source>
        <dbReference type="SAM" id="SignalP"/>
    </source>
</evidence>
<keyword evidence="1" id="KW-0732">Signal</keyword>
<feature type="chain" id="PRO_5047475895" description="DUF3465 domain-containing protein" evidence="1">
    <location>
        <begin position="21"/>
        <end position="164"/>
    </location>
</feature>
<reference evidence="3" key="1">
    <citation type="journal article" date="2019" name="Int. J. Syst. Evol. Microbiol.">
        <title>The Global Catalogue of Microorganisms (GCM) 10K type strain sequencing project: providing services to taxonomists for standard genome sequencing and annotation.</title>
        <authorList>
            <consortium name="The Broad Institute Genomics Platform"/>
            <consortium name="The Broad Institute Genome Sequencing Center for Infectious Disease"/>
            <person name="Wu L."/>
            <person name="Ma J."/>
        </authorList>
    </citation>
    <scope>NUCLEOTIDE SEQUENCE [LARGE SCALE GENOMIC DNA]</scope>
    <source>
        <strain evidence="3">JCM 16343</strain>
    </source>
</reference>
<protein>
    <recommendedName>
        <fullName evidence="4">DUF3465 domain-containing protein</fullName>
    </recommendedName>
</protein>
<keyword evidence="3" id="KW-1185">Reference proteome</keyword>
<dbReference type="EMBL" id="BAAAFR010000001">
    <property type="protein sequence ID" value="GAA0311795.1"/>
    <property type="molecule type" value="Genomic_DNA"/>
</dbReference>
<gene>
    <name evidence="2" type="ORF">GCM10009129_06410</name>
</gene>
<dbReference type="RefSeq" id="WP_201503859.1">
    <property type="nucleotide sequence ID" value="NZ_BAAAFR010000001.1"/>
</dbReference>